<protein>
    <recommendedName>
        <fullName evidence="2">Single-stranded-DNA-specific exonuclease RecJ</fullName>
    </recommendedName>
</protein>
<dbReference type="PANTHER" id="PTHR30255">
    <property type="entry name" value="SINGLE-STRANDED-DNA-SPECIFIC EXONUCLEASE RECJ"/>
    <property type="match status" value="1"/>
</dbReference>
<organism evidence="9 10">
    <name type="scientific">Desulfobotulus mexicanus</name>
    <dbReference type="NCBI Taxonomy" id="2586642"/>
    <lineage>
        <taxon>Bacteria</taxon>
        <taxon>Pseudomonadati</taxon>
        <taxon>Thermodesulfobacteriota</taxon>
        <taxon>Desulfobacteria</taxon>
        <taxon>Desulfobacterales</taxon>
        <taxon>Desulfobacteraceae</taxon>
        <taxon>Desulfobotulus</taxon>
    </lineage>
</organism>
<evidence type="ECO:0000256" key="3">
    <source>
        <dbReference type="ARBA" id="ARBA00022722"/>
    </source>
</evidence>
<evidence type="ECO:0000259" key="6">
    <source>
        <dbReference type="Pfam" id="PF01368"/>
    </source>
</evidence>
<keyword evidence="10" id="KW-1185">Reference proteome</keyword>
<proteinExistence type="inferred from homology"/>
<dbReference type="InterPro" id="IPR001667">
    <property type="entry name" value="DDH_dom"/>
</dbReference>
<dbReference type="GO" id="GO:0008409">
    <property type="term" value="F:5'-3' exonuclease activity"/>
    <property type="evidence" value="ECO:0007669"/>
    <property type="project" value="InterPro"/>
</dbReference>
<keyword evidence="3" id="KW-0540">Nuclease</keyword>
<dbReference type="Pfam" id="PF02272">
    <property type="entry name" value="DHHA1"/>
    <property type="match status" value="1"/>
</dbReference>
<keyword evidence="5 9" id="KW-0269">Exonuclease</keyword>
<dbReference type="SUPFAM" id="SSF64182">
    <property type="entry name" value="DHH phosphoesterases"/>
    <property type="match status" value="1"/>
</dbReference>
<feature type="domain" description="DHHA1" evidence="7">
    <location>
        <begin position="376"/>
        <end position="465"/>
    </location>
</feature>
<dbReference type="Gene3D" id="3.10.310.30">
    <property type="match status" value="1"/>
</dbReference>
<accession>A0A5Q4VEN8</accession>
<dbReference type="GO" id="GO:0006281">
    <property type="term" value="P:DNA repair"/>
    <property type="evidence" value="ECO:0007669"/>
    <property type="project" value="InterPro"/>
</dbReference>
<dbReference type="GO" id="GO:0006310">
    <property type="term" value="P:DNA recombination"/>
    <property type="evidence" value="ECO:0007669"/>
    <property type="project" value="InterPro"/>
</dbReference>
<dbReference type="PANTHER" id="PTHR30255:SF2">
    <property type="entry name" value="SINGLE-STRANDED-DNA-SPECIFIC EXONUCLEASE RECJ"/>
    <property type="match status" value="1"/>
</dbReference>
<dbReference type="InterPro" id="IPR004610">
    <property type="entry name" value="RecJ"/>
</dbReference>
<keyword evidence="4" id="KW-0378">Hydrolase</keyword>
<comment type="similarity">
    <text evidence="1">Belongs to the RecJ family.</text>
</comment>
<feature type="domain" description="DDH" evidence="6">
    <location>
        <begin position="97"/>
        <end position="254"/>
    </location>
</feature>
<dbReference type="InterPro" id="IPR041122">
    <property type="entry name" value="RecJ_OB"/>
</dbReference>
<reference evidence="9 10" key="1">
    <citation type="submission" date="2019-06" db="EMBL/GenBank/DDBJ databases">
        <title>Desulfobotulus mexicanus sp. nov., a novel sulfate-reducing bacterium isolated from the sediment of an alkaline crater lake in Mexico.</title>
        <authorList>
            <person name="Hirschler-Rea A."/>
        </authorList>
    </citation>
    <scope>NUCLEOTIDE SEQUENCE [LARGE SCALE GENOMIC DNA]</scope>
    <source>
        <strain evidence="9 10">PAR22N</strain>
    </source>
</reference>
<evidence type="ECO:0000259" key="7">
    <source>
        <dbReference type="Pfam" id="PF02272"/>
    </source>
</evidence>
<dbReference type="Pfam" id="PF01368">
    <property type="entry name" value="DHH"/>
    <property type="match status" value="1"/>
</dbReference>
<dbReference type="AlphaFoldDB" id="A0A5Q4VEN8"/>
<dbReference type="Gene3D" id="3.90.1640.30">
    <property type="match status" value="1"/>
</dbReference>
<dbReference type="RefSeq" id="WP_139446924.1">
    <property type="nucleotide sequence ID" value="NZ_VDMB01000004.1"/>
</dbReference>
<dbReference type="Proteomes" id="UP000321899">
    <property type="component" value="Unassembled WGS sequence"/>
</dbReference>
<dbReference type="GO" id="GO:0003676">
    <property type="term" value="F:nucleic acid binding"/>
    <property type="evidence" value="ECO:0007669"/>
    <property type="project" value="InterPro"/>
</dbReference>
<evidence type="ECO:0000256" key="4">
    <source>
        <dbReference type="ARBA" id="ARBA00022801"/>
    </source>
</evidence>
<feature type="domain" description="RecJ OB" evidence="8">
    <location>
        <begin position="482"/>
        <end position="587"/>
    </location>
</feature>
<dbReference type="InterPro" id="IPR051673">
    <property type="entry name" value="SSDNA_exonuclease_RecJ"/>
</dbReference>
<gene>
    <name evidence="9" type="primary">recJ</name>
    <name evidence="9" type="ORF">FIM25_04960</name>
</gene>
<evidence type="ECO:0000256" key="1">
    <source>
        <dbReference type="ARBA" id="ARBA00005915"/>
    </source>
</evidence>
<sequence length="590" mass="64903">MMQNIPPYPQKNRTDSRPPLLWHLRQAPEEACNRIVHATGCLPATAAVMAARGLTRITALRNFLHPSVKNLPHPDTITDLTKASARIVLAILNREPIMIFGDYDADGVTSTALVYGFLLRATPEVRFHLPHREKEGYGLKSSHIPDFARSGIRLIITVDCGISSHDAVLEAGKNGMDVIITDHHRPGDNLPSASAVVNPQRLDCKSGLRELAGVGVAFYLVMAIRKKLREAGFWKEDFPEPPLLQETDLVAIGTVADLVPLSGINRILVHAGINAIRKNPRPGIQALCRVAGISCENLDSEAIAFRLAPRINAAGRMAHPEIAAHLLCAGSVEEAMPLAMELDRLNGTRQDEENRILLPIENSLKENNALSQQPALILHSEDWSPGVIGIVASRLVRRHHRPAILIATRGESGQASGRSIPGIDLYKSLSHCRSLLEQFGGHTMAAGFRIQAKNILPFQKEFWSLMTSHRDIIGQPPAFIADALITLDDLSHELLEEIQALGPFGMENPAPLFVARHLEVMGSTIMGSDGKHRRLLLRQATCIKVRRVTAVVFGAGKEAFFPHHLDTILFRIRKGWGKNEAVQIQIEAWC</sequence>
<dbReference type="Pfam" id="PF17768">
    <property type="entry name" value="RecJ_OB"/>
    <property type="match status" value="1"/>
</dbReference>
<dbReference type="OrthoDB" id="9809852at2"/>
<evidence type="ECO:0000313" key="10">
    <source>
        <dbReference type="Proteomes" id="UP000321899"/>
    </source>
</evidence>
<evidence type="ECO:0000259" key="8">
    <source>
        <dbReference type="Pfam" id="PF17768"/>
    </source>
</evidence>
<dbReference type="InterPro" id="IPR038763">
    <property type="entry name" value="DHH_sf"/>
</dbReference>
<evidence type="ECO:0000256" key="5">
    <source>
        <dbReference type="ARBA" id="ARBA00022839"/>
    </source>
</evidence>
<name>A0A5Q4VEN8_9BACT</name>
<evidence type="ECO:0000313" key="9">
    <source>
        <dbReference type="EMBL" id="TYT75433.1"/>
    </source>
</evidence>
<dbReference type="NCBIfam" id="TIGR00644">
    <property type="entry name" value="recJ"/>
    <property type="match status" value="1"/>
</dbReference>
<comment type="caution">
    <text evidence="9">The sequence shown here is derived from an EMBL/GenBank/DDBJ whole genome shotgun (WGS) entry which is preliminary data.</text>
</comment>
<dbReference type="InterPro" id="IPR003156">
    <property type="entry name" value="DHHA1_dom"/>
</dbReference>
<evidence type="ECO:0000256" key="2">
    <source>
        <dbReference type="ARBA" id="ARBA00019841"/>
    </source>
</evidence>
<dbReference type="EMBL" id="VDMB01000004">
    <property type="protein sequence ID" value="TYT75433.1"/>
    <property type="molecule type" value="Genomic_DNA"/>
</dbReference>